<gene>
    <name evidence="3" type="ORF">FDZ14_32415</name>
</gene>
<dbReference type="RefSeq" id="WP_171778795.1">
    <property type="nucleotide sequence ID" value="NZ_CP045273.1"/>
</dbReference>
<accession>A0A6M6E5G9</accession>
<evidence type="ECO:0000313" key="4">
    <source>
        <dbReference type="Proteomes" id="UP000501076"/>
    </source>
</evidence>
<dbReference type="AlphaFoldDB" id="A0A6M6E5G9"/>
<dbReference type="EMBL" id="CP045273">
    <property type="protein sequence ID" value="QJX80796.1"/>
    <property type="molecule type" value="Genomic_DNA"/>
</dbReference>
<proteinExistence type="predicted"/>
<keyword evidence="3" id="KW-0614">Plasmid</keyword>
<feature type="coiled-coil region" evidence="1">
    <location>
        <begin position="28"/>
        <end position="62"/>
    </location>
</feature>
<evidence type="ECO:0000256" key="1">
    <source>
        <dbReference type="SAM" id="Coils"/>
    </source>
</evidence>
<protein>
    <submittedName>
        <fullName evidence="3">Uncharacterized protein</fullName>
    </submittedName>
</protein>
<geneLocation type="plasmid" evidence="4">
    <name>pfdu301a</name>
</geneLocation>
<name>A0A6M6E5G9_PRIMG</name>
<reference evidence="3 4" key="1">
    <citation type="submission" date="2019-10" db="EMBL/GenBank/DDBJ databases">
        <title>Complete genome sequences for adaption low water activity.</title>
        <authorList>
            <person name="Zhao L."/>
            <person name="Zhong J."/>
        </authorList>
    </citation>
    <scope>NUCLEOTIDE SEQUENCE [LARGE SCALE GENOMIC DNA]</scope>
    <source>
        <strain evidence="3 4">FDU301</strain>
        <plasmid evidence="4">pfdu301a</plasmid>
    </source>
</reference>
<dbReference type="Proteomes" id="UP000501076">
    <property type="component" value="Plasmid pFDU301A"/>
</dbReference>
<sequence length="157" mass="18202">METAAIKTEEHSQVDKELFNQQVTKAKLERALLQLHHKQQQRKDLGEEIKALKEEVHDLFLEVESPTVVQSEDGTYVCVQEKVVEKDVFDKDGLALELNMDKKEISKPWDYSFLTFKGKLAPKMIAKHTHSQSLKSVKISRTKRNPLEKANKKFKKK</sequence>
<organism evidence="3 4">
    <name type="scientific">Priestia megaterium</name>
    <name type="common">Bacillus megaterium</name>
    <dbReference type="NCBI Taxonomy" id="1404"/>
    <lineage>
        <taxon>Bacteria</taxon>
        <taxon>Bacillati</taxon>
        <taxon>Bacillota</taxon>
        <taxon>Bacilli</taxon>
        <taxon>Bacillales</taxon>
        <taxon>Bacillaceae</taxon>
        <taxon>Priestia</taxon>
    </lineage>
</organism>
<feature type="region of interest" description="Disordered" evidence="2">
    <location>
        <begin position="131"/>
        <end position="157"/>
    </location>
</feature>
<evidence type="ECO:0000313" key="3">
    <source>
        <dbReference type="EMBL" id="QJX80796.1"/>
    </source>
</evidence>
<evidence type="ECO:0000256" key="2">
    <source>
        <dbReference type="SAM" id="MobiDB-lite"/>
    </source>
</evidence>
<keyword evidence="1" id="KW-0175">Coiled coil</keyword>